<reference evidence="1 2" key="1">
    <citation type="submission" date="2021-06" db="EMBL/GenBank/DDBJ databases">
        <title>Caerostris extrusa draft genome.</title>
        <authorList>
            <person name="Kono N."/>
            <person name="Arakawa K."/>
        </authorList>
    </citation>
    <scope>NUCLEOTIDE SEQUENCE [LARGE SCALE GENOMIC DNA]</scope>
</reference>
<protein>
    <submittedName>
        <fullName evidence="1">Uncharacterized protein</fullName>
    </submittedName>
</protein>
<dbReference type="AlphaFoldDB" id="A0AAV4RGZ7"/>
<evidence type="ECO:0000313" key="1">
    <source>
        <dbReference type="EMBL" id="GIY19263.1"/>
    </source>
</evidence>
<sequence length="123" mass="13899">MYFNAISRQTSSSVDFKTFFHSNLCFASFSVSHSLKLLNLTPHNRSISTWAYPSSSSKNRKSLKRFPSRLRENSPISCSLGIVSQPGYISRYWVVQALGGRVARPWFADTPYSLINERASEGL</sequence>
<gene>
    <name evidence="1" type="ORF">CEXT_413941</name>
</gene>
<evidence type="ECO:0000313" key="2">
    <source>
        <dbReference type="Proteomes" id="UP001054945"/>
    </source>
</evidence>
<dbReference type="EMBL" id="BPLR01007735">
    <property type="protein sequence ID" value="GIY19263.1"/>
    <property type="molecule type" value="Genomic_DNA"/>
</dbReference>
<comment type="caution">
    <text evidence="1">The sequence shown here is derived from an EMBL/GenBank/DDBJ whole genome shotgun (WGS) entry which is preliminary data.</text>
</comment>
<name>A0AAV4RGZ7_CAEEX</name>
<dbReference type="Proteomes" id="UP001054945">
    <property type="component" value="Unassembled WGS sequence"/>
</dbReference>
<keyword evidence="2" id="KW-1185">Reference proteome</keyword>
<organism evidence="1 2">
    <name type="scientific">Caerostris extrusa</name>
    <name type="common">Bark spider</name>
    <name type="synonym">Caerostris bankana</name>
    <dbReference type="NCBI Taxonomy" id="172846"/>
    <lineage>
        <taxon>Eukaryota</taxon>
        <taxon>Metazoa</taxon>
        <taxon>Ecdysozoa</taxon>
        <taxon>Arthropoda</taxon>
        <taxon>Chelicerata</taxon>
        <taxon>Arachnida</taxon>
        <taxon>Araneae</taxon>
        <taxon>Araneomorphae</taxon>
        <taxon>Entelegynae</taxon>
        <taxon>Araneoidea</taxon>
        <taxon>Araneidae</taxon>
        <taxon>Caerostris</taxon>
    </lineage>
</organism>
<proteinExistence type="predicted"/>
<accession>A0AAV4RGZ7</accession>